<sequence length="105" mass="11126">GIGCPKCRKLEANARKAIDELGIDAEVEKVQDIKKISTFGVDEEKKPRVILQSFTRKSIIGTSVKTPITVAKAAPEVTPNRVVATAIATSKWLLPAIIAVGAASS</sequence>
<dbReference type="InterPro" id="IPR036249">
    <property type="entry name" value="Thioredoxin-like_sf"/>
</dbReference>
<organism evidence="2">
    <name type="scientific">marine sediment metagenome</name>
    <dbReference type="NCBI Taxonomy" id="412755"/>
    <lineage>
        <taxon>unclassified sequences</taxon>
        <taxon>metagenomes</taxon>
        <taxon>ecological metagenomes</taxon>
    </lineage>
</organism>
<dbReference type="EMBL" id="BARW01026836">
    <property type="protein sequence ID" value="GAJ09834.1"/>
    <property type="molecule type" value="Genomic_DNA"/>
</dbReference>
<feature type="non-terminal residue" evidence="2">
    <location>
        <position position="1"/>
    </location>
</feature>
<protein>
    <recommendedName>
        <fullName evidence="1">Thioredoxin-like fold domain-containing protein</fullName>
    </recommendedName>
</protein>
<dbReference type="Pfam" id="PF13192">
    <property type="entry name" value="Thioredoxin_3"/>
    <property type="match status" value="1"/>
</dbReference>
<gene>
    <name evidence="2" type="ORF">S12H4_43686</name>
</gene>
<dbReference type="Gene3D" id="3.40.30.10">
    <property type="entry name" value="Glutaredoxin"/>
    <property type="match status" value="1"/>
</dbReference>
<proteinExistence type="predicted"/>
<evidence type="ECO:0000259" key="1">
    <source>
        <dbReference type="Pfam" id="PF13192"/>
    </source>
</evidence>
<accession>X1TX44</accession>
<feature type="domain" description="Thioredoxin-like fold" evidence="1">
    <location>
        <begin position="2"/>
        <end position="41"/>
    </location>
</feature>
<comment type="caution">
    <text evidence="2">The sequence shown here is derived from an EMBL/GenBank/DDBJ whole genome shotgun (WGS) entry which is preliminary data.</text>
</comment>
<name>X1TX44_9ZZZZ</name>
<dbReference type="AlphaFoldDB" id="X1TX44"/>
<reference evidence="2" key="1">
    <citation type="journal article" date="2014" name="Front. Microbiol.">
        <title>High frequency of phylogenetically diverse reductive dehalogenase-homologous genes in deep subseafloor sedimentary metagenomes.</title>
        <authorList>
            <person name="Kawai M."/>
            <person name="Futagami T."/>
            <person name="Toyoda A."/>
            <person name="Takaki Y."/>
            <person name="Nishi S."/>
            <person name="Hori S."/>
            <person name="Arai W."/>
            <person name="Tsubouchi T."/>
            <person name="Morono Y."/>
            <person name="Uchiyama I."/>
            <person name="Ito T."/>
            <person name="Fujiyama A."/>
            <person name="Inagaki F."/>
            <person name="Takami H."/>
        </authorList>
    </citation>
    <scope>NUCLEOTIDE SEQUENCE</scope>
    <source>
        <strain evidence="2">Expedition CK06-06</strain>
    </source>
</reference>
<dbReference type="SUPFAM" id="SSF52833">
    <property type="entry name" value="Thioredoxin-like"/>
    <property type="match status" value="1"/>
</dbReference>
<dbReference type="InterPro" id="IPR012336">
    <property type="entry name" value="Thioredoxin-like_fold"/>
</dbReference>
<evidence type="ECO:0000313" key="2">
    <source>
        <dbReference type="EMBL" id="GAJ09834.1"/>
    </source>
</evidence>